<dbReference type="Proteomes" id="UP000002064">
    <property type="component" value="Chromosome"/>
</dbReference>
<evidence type="ECO:0000313" key="1">
    <source>
        <dbReference type="EMBL" id="ADH60219.1"/>
    </source>
</evidence>
<reference evidence="1 2" key="1">
    <citation type="submission" date="2010-05" db="EMBL/GenBank/DDBJ databases">
        <title>Complete sequence of Thermoanaerobacter mathranii subsp. mathranii mathranii str. A3.</title>
        <authorList>
            <consortium name="US DOE Joint Genome Institute"/>
            <person name="Lucas S."/>
            <person name="Copeland A."/>
            <person name="Lapidus A."/>
            <person name="Cheng J.-F."/>
            <person name="Bruce D."/>
            <person name="Goodwin L."/>
            <person name="Pitluck S."/>
            <person name="Held B."/>
            <person name="Detter J.C."/>
            <person name="Han C."/>
            <person name="Tapia R."/>
            <person name="Land M."/>
            <person name="Hauser L."/>
            <person name="Kyrpides N."/>
            <person name="Mikhailova N."/>
            <person name="Zhou J."/>
            <person name="Hemme C."/>
            <person name="Woyke T."/>
        </authorList>
    </citation>
    <scope>NUCLEOTIDE SEQUENCE [LARGE SCALE GENOMIC DNA]</scope>
    <source>
        <strain evidence="1 2">A3</strain>
    </source>
</reference>
<evidence type="ECO:0000313" key="2">
    <source>
        <dbReference type="Proteomes" id="UP000002064"/>
    </source>
</evidence>
<accession>A0ABM5LNF8</accession>
<dbReference type="EMBL" id="CP002032">
    <property type="protein sequence ID" value="ADH60219.1"/>
    <property type="molecule type" value="Genomic_DNA"/>
</dbReference>
<organism evidence="1 2">
    <name type="scientific">Thermoanaerobacter mathranii subsp. mathranii (strain DSM 11426 / CCUG 53645 / CIP 108742 / A3)</name>
    <dbReference type="NCBI Taxonomy" id="583358"/>
    <lineage>
        <taxon>Bacteria</taxon>
        <taxon>Bacillati</taxon>
        <taxon>Bacillota</taxon>
        <taxon>Clostridia</taxon>
        <taxon>Thermoanaerobacterales</taxon>
        <taxon>Thermoanaerobacteraceae</taxon>
        <taxon>Thermoanaerobacter</taxon>
    </lineage>
</organism>
<keyword evidence="2" id="KW-1185">Reference proteome</keyword>
<sequence>MKVKRQDEGVKTRIKKQDLDVKTWLDLTEEELKIISDVCNCMYGRKNTIGDG</sequence>
<gene>
    <name evidence="1" type="ordered locus">Tmath_0451</name>
</gene>
<name>A0ABM5LNF8_THEM3</name>
<protein>
    <submittedName>
        <fullName evidence="1">Uncharacterized protein</fullName>
    </submittedName>
</protein>
<dbReference type="RefSeq" id="WP_004406008.1">
    <property type="nucleotide sequence ID" value="NC_014209.1"/>
</dbReference>
<proteinExistence type="predicted"/>